<evidence type="ECO:0000313" key="2">
    <source>
        <dbReference type="EMBL" id="TXC63548.1"/>
    </source>
</evidence>
<sequence>MGVSTIDGTLEEAVLRRAVGKIRIYDRLKFRLADGSEKSIAKSIVDGDVGAALVPGTSGRFYLFTAFDHRGLHGIRDSQGNCVFGYPRNNEKALLILAILGFALVAVAILVYGGISLLGLGVMILGIVGYILTRKTRAEATAQFEADNAYRPGGTTIAAQA</sequence>
<keyword evidence="3" id="KW-1185">Reference proteome</keyword>
<dbReference type="EMBL" id="VOQQ01000001">
    <property type="protein sequence ID" value="TXC63548.1"/>
    <property type="molecule type" value="Genomic_DNA"/>
</dbReference>
<name>A0A5C6TV26_9SPHN</name>
<evidence type="ECO:0000313" key="3">
    <source>
        <dbReference type="Proteomes" id="UP000321249"/>
    </source>
</evidence>
<reference evidence="2 3" key="1">
    <citation type="journal article" date="2015" name="J. Microbiol.">
        <title>Sphingosinicella ginsenosidimutans sp. nov., with ginsenoside converting activity.</title>
        <authorList>
            <person name="Kim J.K."/>
            <person name="Kang M.S."/>
            <person name="Park S.C."/>
            <person name="Kim K.M."/>
            <person name="Choi K."/>
            <person name="Yoon M.H."/>
            <person name="Im W.T."/>
        </authorList>
    </citation>
    <scope>NUCLEOTIDE SEQUENCE [LARGE SCALE GENOMIC DNA]</scope>
    <source>
        <strain evidence="2 3">BS-11</strain>
    </source>
</reference>
<dbReference type="OrthoDB" id="7449450at2"/>
<protein>
    <submittedName>
        <fullName evidence="2">Uncharacterized protein</fullName>
    </submittedName>
</protein>
<dbReference type="Proteomes" id="UP000321249">
    <property type="component" value="Unassembled WGS sequence"/>
</dbReference>
<organism evidence="2 3">
    <name type="scientific">Allosphingosinicella ginsenosidimutans</name>
    <dbReference type="NCBI Taxonomy" id="1176539"/>
    <lineage>
        <taxon>Bacteria</taxon>
        <taxon>Pseudomonadati</taxon>
        <taxon>Pseudomonadota</taxon>
        <taxon>Alphaproteobacteria</taxon>
        <taxon>Sphingomonadales</taxon>
        <taxon>Sphingomonadaceae</taxon>
        <taxon>Allosphingosinicella</taxon>
    </lineage>
</organism>
<dbReference type="AlphaFoldDB" id="A0A5C6TV26"/>
<comment type="caution">
    <text evidence="2">The sequence shown here is derived from an EMBL/GenBank/DDBJ whole genome shotgun (WGS) entry which is preliminary data.</text>
</comment>
<dbReference type="RefSeq" id="WP_147042954.1">
    <property type="nucleotide sequence ID" value="NZ_BAABIR010000003.1"/>
</dbReference>
<keyword evidence="1" id="KW-1133">Transmembrane helix</keyword>
<keyword evidence="1" id="KW-0472">Membrane</keyword>
<feature type="transmembrane region" description="Helical" evidence="1">
    <location>
        <begin position="117"/>
        <end position="133"/>
    </location>
</feature>
<keyword evidence="1" id="KW-0812">Transmembrane</keyword>
<gene>
    <name evidence="2" type="ORF">FRZ32_07665</name>
</gene>
<feature type="transmembrane region" description="Helical" evidence="1">
    <location>
        <begin position="93"/>
        <end position="111"/>
    </location>
</feature>
<evidence type="ECO:0000256" key="1">
    <source>
        <dbReference type="SAM" id="Phobius"/>
    </source>
</evidence>
<proteinExistence type="predicted"/>
<accession>A0A5C6TV26</accession>